<protein>
    <submittedName>
        <fullName evidence="3">Uncharacterized protein</fullName>
    </submittedName>
</protein>
<feature type="transmembrane region" description="Helical" evidence="2">
    <location>
        <begin position="58"/>
        <end position="81"/>
    </location>
</feature>
<evidence type="ECO:0000313" key="4">
    <source>
        <dbReference type="Proteomes" id="UP000603453"/>
    </source>
</evidence>
<evidence type="ECO:0000313" key="3">
    <source>
        <dbReference type="EMBL" id="KAG2195275.1"/>
    </source>
</evidence>
<feature type="region of interest" description="Disordered" evidence="1">
    <location>
        <begin position="1"/>
        <end position="23"/>
    </location>
</feature>
<sequence length="165" mass="18347">MKQYTENFSQPIPPAYSKQENNNSSNDINSNLSSSVTLDSIEKPKETHAANVIHKWRFILRIFQMLNVIGSFGFQASASTWSGKNVPFKSVSLFYFFYAIEWLSFIWSAFCIYVSLSMKMNKTATGNIKPAIVFAVDTLLAALLGIGISTEIGTYTCPAGGFNGW</sequence>
<proteinExistence type="predicted"/>
<feature type="transmembrane region" description="Helical" evidence="2">
    <location>
        <begin position="128"/>
        <end position="148"/>
    </location>
</feature>
<dbReference type="OrthoDB" id="3253553at2759"/>
<accession>A0A8H7UTR2</accession>
<evidence type="ECO:0000256" key="2">
    <source>
        <dbReference type="SAM" id="Phobius"/>
    </source>
</evidence>
<comment type="caution">
    <text evidence="3">The sequence shown here is derived from an EMBL/GenBank/DDBJ whole genome shotgun (WGS) entry which is preliminary data.</text>
</comment>
<keyword evidence="4" id="KW-1185">Reference proteome</keyword>
<feature type="compositionally biased region" description="Polar residues" evidence="1">
    <location>
        <begin position="1"/>
        <end position="10"/>
    </location>
</feature>
<reference evidence="3" key="1">
    <citation type="submission" date="2020-12" db="EMBL/GenBank/DDBJ databases">
        <title>Metabolic potential, ecology and presence of endohyphal bacteria is reflected in genomic diversity of Mucoromycotina.</title>
        <authorList>
            <person name="Muszewska A."/>
            <person name="Okrasinska A."/>
            <person name="Steczkiewicz K."/>
            <person name="Drgas O."/>
            <person name="Orlowska M."/>
            <person name="Perlinska-Lenart U."/>
            <person name="Aleksandrzak-Piekarczyk T."/>
            <person name="Szatraj K."/>
            <person name="Zielenkiewicz U."/>
            <person name="Pilsyk S."/>
            <person name="Malc E."/>
            <person name="Mieczkowski P."/>
            <person name="Kruszewska J.S."/>
            <person name="Biernat P."/>
            <person name="Pawlowska J."/>
        </authorList>
    </citation>
    <scope>NUCLEOTIDE SEQUENCE</scope>
    <source>
        <strain evidence="3">WA0000017839</strain>
    </source>
</reference>
<organism evidence="3 4">
    <name type="scientific">Mucor saturninus</name>
    <dbReference type="NCBI Taxonomy" id="64648"/>
    <lineage>
        <taxon>Eukaryota</taxon>
        <taxon>Fungi</taxon>
        <taxon>Fungi incertae sedis</taxon>
        <taxon>Mucoromycota</taxon>
        <taxon>Mucoromycotina</taxon>
        <taxon>Mucoromycetes</taxon>
        <taxon>Mucorales</taxon>
        <taxon>Mucorineae</taxon>
        <taxon>Mucoraceae</taxon>
        <taxon>Mucor</taxon>
    </lineage>
</organism>
<dbReference type="EMBL" id="JAEPRD010000174">
    <property type="protein sequence ID" value="KAG2195275.1"/>
    <property type="molecule type" value="Genomic_DNA"/>
</dbReference>
<name>A0A8H7UTR2_9FUNG</name>
<feature type="transmembrane region" description="Helical" evidence="2">
    <location>
        <begin position="93"/>
        <end position="116"/>
    </location>
</feature>
<dbReference type="Proteomes" id="UP000603453">
    <property type="component" value="Unassembled WGS sequence"/>
</dbReference>
<evidence type="ECO:0000256" key="1">
    <source>
        <dbReference type="SAM" id="MobiDB-lite"/>
    </source>
</evidence>
<gene>
    <name evidence="3" type="ORF">INT47_005050</name>
</gene>
<dbReference type="AlphaFoldDB" id="A0A8H7UTR2"/>
<keyword evidence="2" id="KW-0812">Transmembrane</keyword>
<keyword evidence="2" id="KW-0472">Membrane</keyword>
<keyword evidence="2" id="KW-1133">Transmembrane helix</keyword>